<reference evidence="2" key="1">
    <citation type="journal article" date="2019" name="Int. J. Syst. Evol. Microbiol.">
        <title>The Global Catalogue of Microorganisms (GCM) 10K type strain sequencing project: providing services to taxonomists for standard genome sequencing and annotation.</title>
        <authorList>
            <consortium name="The Broad Institute Genomics Platform"/>
            <consortium name="The Broad Institute Genome Sequencing Center for Infectious Disease"/>
            <person name="Wu L."/>
            <person name="Ma J."/>
        </authorList>
    </citation>
    <scope>NUCLEOTIDE SEQUENCE [LARGE SCALE GENOMIC DNA]</scope>
    <source>
        <strain evidence="2">CGMCC 1.15339</strain>
    </source>
</reference>
<accession>A0ABQ1IW11</accession>
<proteinExistence type="predicted"/>
<evidence type="ECO:0000313" key="1">
    <source>
        <dbReference type="EMBL" id="GGB53914.1"/>
    </source>
</evidence>
<evidence type="ECO:0000313" key="2">
    <source>
        <dbReference type="Proteomes" id="UP000617555"/>
    </source>
</evidence>
<protein>
    <submittedName>
        <fullName evidence="1">Uncharacterized protein</fullName>
    </submittedName>
</protein>
<organism evidence="1 2">
    <name type="scientific">Shewanella inventionis</name>
    <dbReference type="NCBI Taxonomy" id="1738770"/>
    <lineage>
        <taxon>Bacteria</taxon>
        <taxon>Pseudomonadati</taxon>
        <taxon>Pseudomonadota</taxon>
        <taxon>Gammaproteobacteria</taxon>
        <taxon>Alteromonadales</taxon>
        <taxon>Shewanellaceae</taxon>
        <taxon>Shewanella</taxon>
    </lineage>
</organism>
<gene>
    <name evidence="1" type="ORF">GCM10011607_13070</name>
</gene>
<sequence length="65" mass="7314">MLSGLYFTQGVYTSTRMRSFLLVKSDNPADVNNKGSLRYLCAFILTARTVNKSFTGMTIRSNIDK</sequence>
<name>A0ABQ1IW11_9GAMM</name>
<keyword evidence="2" id="KW-1185">Reference proteome</keyword>
<comment type="caution">
    <text evidence="1">The sequence shown here is derived from an EMBL/GenBank/DDBJ whole genome shotgun (WGS) entry which is preliminary data.</text>
</comment>
<dbReference type="EMBL" id="BMII01000009">
    <property type="protein sequence ID" value="GGB53914.1"/>
    <property type="molecule type" value="Genomic_DNA"/>
</dbReference>
<dbReference type="Proteomes" id="UP000617555">
    <property type="component" value="Unassembled WGS sequence"/>
</dbReference>